<sequence>MSTVALSVVGDTVGDVLYRYFQDDGDVLERQLYALNPHLNQLPVILPTGTQIKLPTVEAKSEPESERVVTIWD</sequence>
<gene>
    <name evidence="1" type="ORF">HB761_13955</name>
</gene>
<name>A0AAE9SN24_9VIBR</name>
<dbReference type="EMBL" id="CP050467">
    <property type="protein sequence ID" value="UTZ27757.1"/>
    <property type="molecule type" value="Genomic_DNA"/>
</dbReference>
<protein>
    <recommendedName>
        <fullName evidence="3">Phage tail protein</fullName>
    </recommendedName>
</protein>
<dbReference type="AlphaFoldDB" id="A0AAE9SN24"/>
<dbReference type="InterPro" id="IPR008861">
    <property type="entry name" value="GpX-like"/>
</dbReference>
<proteinExistence type="predicted"/>
<dbReference type="Proteomes" id="UP001058687">
    <property type="component" value="Chromosome 1"/>
</dbReference>
<evidence type="ECO:0000313" key="2">
    <source>
        <dbReference type="Proteomes" id="UP001058687"/>
    </source>
</evidence>
<reference evidence="1" key="1">
    <citation type="submission" date="2020-03" db="EMBL/GenBank/DDBJ databases">
        <title>Five strains of Vibrio campbellii isolated from Mariana Trench.</title>
        <authorList>
            <person name="Liang J."/>
            <person name="Zhang X.-H."/>
        </authorList>
    </citation>
    <scope>NUCLEOTIDE SEQUENCE</scope>
    <source>
        <strain evidence="1">LJC014</strain>
    </source>
</reference>
<dbReference type="Pfam" id="PF05489">
    <property type="entry name" value="Phage_tail_X"/>
    <property type="match status" value="1"/>
</dbReference>
<accession>A0AAE9SN24</accession>
<organism evidence="1 2">
    <name type="scientific">Vibrio campbellii</name>
    <dbReference type="NCBI Taxonomy" id="680"/>
    <lineage>
        <taxon>Bacteria</taxon>
        <taxon>Pseudomonadati</taxon>
        <taxon>Pseudomonadota</taxon>
        <taxon>Gammaproteobacteria</taxon>
        <taxon>Vibrionales</taxon>
        <taxon>Vibrionaceae</taxon>
        <taxon>Vibrio</taxon>
    </lineage>
</organism>
<dbReference type="RefSeq" id="WP_255935386.1">
    <property type="nucleotide sequence ID" value="NZ_CP050467.1"/>
</dbReference>
<evidence type="ECO:0008006" key="3">
    <source>
        <dbReference type="Google" id="ProtNLM"/>
    </source>
</evidence>
<evidence type="ECO:0000313" key="1">
    <source>
        <dbReference type="EMBL" id="UTZ27757.1"/>
    </source>
</evidence>